<keyword evidence="5" id="KW-0547">Nucleotide-binding</keyword>
<feature type="domain" description="ABC transporter" evidence="10">
    <location>
        <begin position="351"/>
        <end position="598"/>
    </location>
</feature>
<dbReference type="GO" id="GO:0015192">
    <property type="term" value="F:L-phenylalanine transmembrane transporter activity"/>
    <property type="evidence" value="ECO:0007669"/>
    <property type="project" value="TreeGrafter"/>
</dbReference>
<comment type="subcellular location">
    <subcellularLocation>
        <location evidence="1">Cell membrane</location>
        <topology evidence="1">Multi-pass membrane protein</topology>
    </subcellularLocation>
</comment>
<sequence>MNRSLHQYFYVLGAMCVVFLIPHIISENYWLNLLNHCCVMSIACLGLNILLGYTGQINLGQMAFVGIGAYTSALLTVTFGIPVWLGMLCGAAMGGICGVLLGIPSLKLSGHYLAVTTIGFGFIVQLILINWIEVTHGSDGIPQIPVLDLCGISFDNEEKYFYFSGIMVVLLTWAITRLKDSRIGRAMLAVRQNEMAASTNGINVTWCKIVSFTLSSACAGLAGAMFAHGGAHYISPDTFSFEQSVLLLAMTVLGGDGSALGAVFGATLLTLLPESLRFLQESYMMFFAAAIVLIMIYMPGGIANLLAQLPQVRAWRKRRQQDMSRELAKEEGEPVCLENPLQRACPDSQVLQIQDLAMYFGGIKAVDGLSMTVRRGTIHALIGPNGSGKTTVINVLSGLYRPTRGSITLCGHEVAGRLPHEITRLGIARTYQNIRLFAEMTVLENVMVGRHCLSHANVFSSIVHTASQQREEAALRRQAMEMLHFAGLVGLENEEAGSLPYGRQRMLEIARALMSQPEVLLLDEPAAGLNPSETADLRELLQRIQAMGITILLVEHDMELVMNVSDVITVINFGRKIAEGNEHQVRTHPEVISAYLGQEECNAAH</sequence>
<dbReference type="Gene3D" id="3.40.50.300">
    <property type="entry name" value="P-loop containing nucleotide triphosphate hydrolases"/>
    <property type="match status" value="1"/>
</dbReference>
<keyword evidence="2" id="KW-0813">Transport</keyword>
<dbReference type="InterPro" id="IPR043428">
    <property type="entry name" value="LivM-like"/>
</dbReference>
<dbReference type="GO" id="GO:0005524">
    <property type="term" value="F:ATP binding"/>
    <property type="evidence" value="ECO:0007669"/>
    <property type="project" value="UniProtKB-KW"/>
</dbReference>
<dbReference type="PANTHER" id="PTHR45772:SF7">
    <property type="entry name" value="AMINO ACID ABC TRANSPORTER ATP-BINDING PROTEIN"/>
    <property type="match status" value="1"/>
</dbReference>
<keyword evidence="6 11" id="KW-0067">ATP-binding</keyword>
<name>A0A1K1LH57_9BACT</name>
<evidence type="ECO:0000256" key="6">
    <source>
        <dbReference type="ARBA" id="ARBA00022840"/>
    </source>
</evidence>
<dbReference type="Pfam" id="PF00005">
    <property type="entry name" value="ABC_tran"/>
    <property type="match status" value="1"/>
</dbReference>
<dbReference type="GO" id="GO:0005304">
    <property type="term" value="F:L-valine transmembrane transporter activity"/>
    <property type="evidence" value="ECO:0007669"/>
    <property type="project" value="TreeGrafter"/>
</dbReference>
<feature type="transmembrane region" description="Helical" evidence="9">
    <location>
        <begin position="31"/>
        <end position="51"/>
    </location>
</feature>
<accession>A0A1K1LH57</accession>
<dbReference type="PROSITE" id="PS50893">
    <property type="entry name" value="ABC_TRANSPORTER_2"/>
    <property type="match status" value="1"/>
</dbReference>
<dbReference type="RefSeq" id="WP_072336542.1">
    <property type="nucleotide sequence ID" value="NZ_CBCTAE010000002.1"/>
</dbReference>
<feature type="transmembrane region" description="Helical" evidence="9">
    <location>
        <begin position="110"/>
        <end position="132"/>
    </location>
</feature>
<evidence type="ECO:0000313" key="12">
    <source>
        <dbReference type="Proteomes" id="UP000186323"/>
    </source>
</evidence>
<dbReference type="InterPro" id="IPR027417">
    <property type="entry name" value="P-loop_NTPase"/>
</dbReference>
<dbReference type="GO" id="GO:0015188">
    <property type="term" value="F:L-isoleucine transmembrane transporter activity"/>
    <property type="evidence" value="ECO:0007669"/>
    <property type="project" value="TreeGrafter"/>
</dbReference>
<dbReference type="GO" id="GO:0042941">
    <property type="term" value="P:D-alanine transmembrane transport"/>
    <property type="evidence" value="ECO:0007669"/>
    <property type="project" value="TreeGrafter"/>
</dbReference>
<feature type="transmembrane region" description="Helical" evidence="9">
    <location>
        <begin position="283"/>
        <end position="307"/>
    </location>
</feature>
<protein>
    <submittedName>
        <fullName evidence="11">Branched-chain amino acid transport ATP-binding protein LivG (TC 3.A.1.4.1)</fullName>
    </submittedName>
</protein>
<dbReference type="InterPro" id="IPR003439">
    <property type="entry name" value="ABC_transporter-like_ATP-bd"/>
</dbReference>
<proteinExistence type="predicted"/>
<dbReference type="Pfam" id="PF02653">
    <property type="entry name" value="BPD_transp_2"/>
    <property type="match status" value="1"/>
</dbReference>
<dbReference type="CDD" id="cd03219">
    <property type="entry name" value="ABC_Mj1267_LivG_branched"/>
    <property type="match status" value="1"/>
</dbReference>
<evidence type="ECO:0000256" key="7">
    <source>
        <dbReference type="ARBA" id="ARBA00022989"/>
    </source>
</evidence>
<keyword evidence="3" id="KW-1003">Cell membrane</keyword>
<dbReference type="Pfam" id="PF12399">
    <property type="entry name" value="BCA_ABC_TP_C"/>
    <property type="match status" value="1"/>
</dbReference>
<dbReference type="CDD" id="cd06581">
    <property type="entry name" value="TM_PBP1_LivM_like"/>
    <property type="match status" value="1"/>
</dbReference>
<evidence type="ECO:0000256" key="4">
    <source>
        <dbReference type="ARBA" id="ARBA00022692"/>
    </source>
</evidence>
<dbReference type="FunFam" id="3.40.50.300:FF:000421">
    <property type="entry name" value="Branched-chain amino acid ABC transporter ATP-binding protein"/>
    <property type="match status" value="1"/>
</dbReference>
<dbReference type="InterPro" id="IPR003593">
    <property type="entry name" value="AAA+_ATPase"/>
</dbReference>
<evidence type="ECO:0000256" key="9">
    <source>
        <dbReference type="SAM" id="Phobius"/>
    </source>
</evidence>
<evidence type="ECO:0000256" key="2">
    <source>
        <dbReference type="ARBA" id="ARBA00022448"/>
    </source>
</evidence>
<dbReference type="GO" id="GO:1903805">
    <property type="term" value="P:L-valine import across plasma membrane"/>
    <property type="evidence" value="ECO:0007669"/>
    <property type="project" value="TreeGrafter"/>
</dbReference>
<dbReference type="OrthoDB" id="9809450at2"/>
<dbReference type="GO" id="GO:0016887">
    <property type="term" value="F:ATP hydrolysis activity"/>
    <property type="evidence" value="ECO:0007669"/>
    <property type="project" value="InterPro"/>
</dbReference>
<evidence type="ECO:0000313" key="11">
    <source>
        <dbReference type="EMBL" id="SFV74027.1"/>
    </source>
</evidence>
<evidence type="ECO:0000256" key="3">
    <source>
        <dbReference type="ARBA" id="ARBA00022475"/>
    </source>
</evidence>
<dbReference type="Proteomes" id="UP000186323">
    <property type="component" value="Chromosome I"/>
</dbReference>
<keyword evidence="4 9" id="KW-0812">Transmembrane</keyword>
<evidence type="ECO:0000256" key="5">
    <source>
        <dbReference type="ARBA" id="ARBA00022741"/>
    </source>
</evidence>
<feature type="transmembrane region" description="Helical" evidence="9">
    <location>
        <begin position="160"/>
        <end position="178"/>
    </location>
</feature>
<organism evidence="11 12">
    <name type="scientific">Desulfovibrio piger</name>
    <dbReference type="NCBI Taxonomy" id="901"/>
    <lineage>
        <taxon>Bacteria</taxon>
        <taxon>Pseudomonadati</taxon>
        <taxon>Thermodesulfobacteriota</taxon>
        <taxon>Desulfovibrionia</taxon>
        <taxon>Desulfovibrionales</taxon>
        <taxon>Desulfovibrionaceae</taxon>
        <taxon>Desulfovibrio</taxon>
    </lineage>
</organism>
<feature type="transmembrane region" description="Helical" evidence="9">
    <location>
        <begin position="245"/>
        <end position="271"/>
    </location>
</feature>
<gene>
    <name evidence="11" type="ORF">DESPIGER_2205</name>
</gene>
<dbReference type="PANTHER" id="PTHR45772">
    <property type="entry name" value="CONSERVED COMPONENT OF ABC TRANSPORTER FOR NATURAL AMINO ACIDS-RELATED"/>
    <property type="match status" value="1"/>
</dbReference>
<dbReference type="GO" id="GO:1903806">
    <property type="term" value="P:L-isoleucine import across plasma membrane"/>
    <property type="evidence" value="ECO:0007669"/>
    <property type="project" value="TreeGrafter"/>
</dbReference>
<dbReference type="SUPFAM" id="SSF52540">
    <property type="entry name" value="P-loop containing nucleoside triphosphate hydrolases"/>
    <property type="match status" value="1"/>
</dbReference>
<dbReference type="EMBL" id="LT630450">
    <property type="protein sequence ID" value="SFV74027.1"/>
    <property type="molecule type" value="Genomic_DNA"/>
</dbReference>
<feature type="transmembrane region" description="Helical" evidence="9">
    <location>
        <begin position="58"/>
        <end position="77"/>
    </location>
</feature>
<dbReference type="InterPro" id="IPR032823">
    <property type="entry name" value="BCA_ABC_TP_C"/>
</dbReference>
<feature type="transmembrane region" description="Helical" evidence="9">
    <location>
        <begin position="83"/>
        <end position="103"/>
    </location>
</feature>
<dbReference type="InterPro" id="IPR051120">
    <property type="entry name" value="ABC_AA/LPS_Transport"/>
</dbReference>
<evidence type="ECO:0000256" key="8">
    <source>
        <dbReference type="ARBA" id="ARBA00023136"/>
    </source>
</evidence>
<keyword evidence="12" id="KW-1185">Reference proteome</keyword>
<evidence type="ECO:0000256" key="1">
    <source>
        <dbReference type="ARBA" id="ARBA00004651"/>
    </source>
</evidence>
<keyword evidence="8 9" id="KW-0472">Membrane</keyword>
<dbReference type="AlphaFoldDB" id="A0A1K1LH57"/>
<dbReference type="GO" id="GO:0015808">
    <property type="term" value="P:L-alanine transport"/>
    <property type="evidence" value="ECO:0007669"/>
    <property type="project" value="TreeGrafter"/>
</dbReference>
<dbReference type="KEGG" id="dpg:DESPIGER_2205"/>
<reference evidence="12" key="1">
    <citation type="submission" date="2016-10" db="EMBL/GenBank/DDBJ databases">
        <authorList>
            <person name="Wegmann U."/>
        </authorList>
    </citation>
    <scope>NUCLEOTIDE SEQUENCE [LARGE SCALE GENOMIC DNA]</scope>
</reference>
<dbReference type="GO" id="GO:0005886">
    <property type="term" value="C:plasma membrane"/>
    <property type="evidence" value="ECO:0007669"/>
    <property type="project" value="UniProtKB-SubCell"/>
</dbReference>
<dbReference type="InterPro" id="IPR001851">
    <property type="entry name" value="ABC_transp_permease"/>
</dbReference>
<dbReference type="SMART" id="SM00382">
    <property type="entry name" value="AAA"/>
    <property type="match status" value="1"/>
</dbReference>
<evidence type="ECO:0000259" key="10">
    <source>
        <dbReference type="PROSITE" id="PS50893"/>
    </source>
</evidence>
<keyword evidence="7 9" id="KW-1133">Transmembrane helix</keyword>
<feature type="transmembrane region" description="Helical" evidence="9">
    <location>
        <begin position="7"/>
        <end position="25"/>
    </location>
</feature>